<proteinExistence type="predicted"/>
<dbReference type="Proteomes" id="UP001634394">
    <property type="component" value="Unassembled WGS sequence"/>
</dbReference>
<dbReference type="AlphaFoldDB" id="A0ABD3X800"/>
<name>A0ABD3X800_SINWO</name>
<comment type="caution">
    <text evidence="2">The sequence shown here is derived from an EMBL/GenBank/DDBJ whole genome shotgun (WGS) entry which is preliminary data.</text>
</comment>
<evidence type="ECO:0000256" key="1">
    <source>
        <dbReference type="SAM" id="MobiDB-lite"/>
    </source>
</evidence>
<accession>A0ABD3X800</accession>
<feature type="region of interest" description="Disordered" evidence="1">
    <location>
        <begin position="62"/>
        <end position="112"/>
    </location>
</feature>
<gene>
    <name evidence="2" type="ORF">ACJMK2_028029</name>
</gene>
<keyword evidence="3" id="KW-1185">Reference proteome</keyword>
<protein>
    <submittedName>
        <fullName evidence="2">Uncharacterized protein</fullName>
    </submittedName>
</protein>
<organism evidence="2 3">
    <name type="scientific">Sinanodonta woodiana</name>
    <name type="common">Chinese pond mussel</name>
    <name type="synonym">Anodonta woodiana</name>
    <dbReference type="NCBI Taxonomy" id="1069815"/>
    <lineage>
        <taxon>Eukaryota</taxon>
        <taxon>Metazoa</taxon>
        <taxon>Spiralia</taxon>
        <taxon>Lophotrochozoa</taxon>
        <taxon>Mollusca</taxon>
        <taxon>Bivalvia</taxon>
        <taxon>Autobranchia</taxon>
        <taxon>Heteroconchia</taxon>
        <taxon>Palaeoheterodonta</taxon>
        <taxon>Unionida</taxon>
        <taxon>Unionoidea</taxon>
        <taxon>Unionidae</taxon>
        <taxon>Unioninae</taxon>
        <taxon>Sinanodonta</taxon>
    </lineage>
</organism>
<dbReference type="EMBL" id="JBJQND010000003">
    <property type="protein sequence ID" value="KAL3881613.1"/>
    <property type="molecule type" value="Genomic_DNA"/>
</dbReference>
<evidence type="ECO:0000313" key="2">
    <source>
        <dbReference type="EMBL" id="KAL3881613.1"/>
    </source>
</evidence>
<sequence>MLYAWPAQIIHPPGQVFSPKGRLSVTLGTGRDTRLVRYKTVDFEVLGVVARQERSKTLPVFSTTADSSVVTSHSNSHGEIQPKPEDRYRVPVLGPTRQQTELYLKKKKTKKR</sequence>
<feature type="compositionally biased region" description="Polar residues" evidence="1">
    <location>
        <begin position="62"/>
        <end position="78"/>
    </location>
</feature>
<reference evidence="2 3" key="1">
    <citation type="submission" date="2024-11" db="EMBL/GenBank/DDBJ databases">
        <title>Chromosome-level genome assembly of the freshwater bivalve Anodonta woodiana.</title>
        <authorList>
            <person name="Chen X."/>
        </authorList>
    </citation>
    <scope>NUCLEOTIDE SEQUENCE [LARGE SCALE GENOMIC DNA]</scope>
    <source>
        <strain evidence="2">MN2024</strain>
        <tissue evidence="2">Gills</tissue>
    </source>
</reference>
<evidence type="ECO:0000313" key="3">
    <source>
        <dbReference type="Proteomes" id="UP001634394"/>
    </source>
</evidence>
<feature type="compositionally biased region" description="Basic and acidic residues" evidence="1">
    <location>
        <begin position="80"/>
        <end position="89"/>
    </location>
</feature>